<dbReference type="RefSeq" id="WP_048369337.1">
    <property type="nucleotide sequence ID" value="NZ_CAKZJC010000153.1"/>
</dbReference>
<evidence type="ECO:0000313" key="10">
    <source>
        <dbReference type="Proteomes" id="UP000466863"/>
    </source>
</evidence>
<sequence>MSWKLASLGSLLAVAVLSGCSSTHDAVKEPVADTGHTRCDAKAADFAIGQKASAALLEQARIKAGAQTARILSPHDMITLEYRSDRLNLNADDNAVITRVNCG</sequence>
<feature type="signal peptide" evidence="1">
    <location>
        <begin position="1"/>
        <end position="25"/>
    </location>
</feature>
<dbReference type="InterPro" id="IPR021719">
    <property type="entry name" value="Prot_inh_I78"/>
</dbReference>
<dbReference type="Proteomes" id="UP000478064">
    <property type="component" value="Unassembled WGS sequence"/>
</dbReference>
<protein>
    <submittedName>
        <fullName evidence="3">Uncharacterized protein</fullName>
    </submittedName>
</protein>
<dbReference type="Proteomes" id="UP000470186">
    <property type="component" value="Unassembled WGS sequence"/>
</dbReference>
<dbReference type="Proteomes" id="UP000489190">
    <property type="component" value="Unassembled WGS sequence"/>
</dbReference>
<reference evidence="8 9" key="1">
    <citation type="submission" date="2019-10" db="EMBL/GenBank/DDBJ databases">
        <title>Evaluation of single-gene subtyping targets for Pseudomonas.</title>
        <authorList>
            <person name="Reichler S.J."/>
            <person name="Orsi R.H."/>
            <person name="Wiedmann M."/>
            <person name="Martin N.H."/>
            <person name="Murphy S.I."/>
        </authorList>
    </citation>
    <scope>NUCLEOTIDE SEQUENCE [LARGE SCALE GENOMIC DNA]</scope>
    <source>
        <strain evidence="5 12">FSL R10-1637</strain>
        <strain evidence="7 10">FSL R10-1876</strain>
        <strain evidence="6 11">FSL R10-2107</strain>
        <strain evidence="3 9">FSL R10-2932</strain>
        <strain evidence="4 13">FSL R10-3254</strain>
        <strain evidence="2 8">FSL R10-3257</strain>
    </source>
</reference>
<evidence type="ECO:0000313" key="8">
    <source>
        <dbReference type="Proteomes" id="UP000441404"/>
    </source>
</evidence>
<dbReference type="EMBL" id="WIVU01000031">
    <property type="protein sequence ID" value="MQU07126.1"/>
    <property type="molecule type" value="Genomic_DNA"/>
</dbReference>
<dbReference type="PANTHER" id="PTHR39600:SF1">
    <property type="entry name" value="PEPTIDASE INHIBITOR I78 FAMILY PROTEIN"/>
    <property type="match status" value="1"/>
</dbReference>
<evidence type="ECO:0000313" key="9">
    <source>
        <dbReference type="Proteomes" id="UP000447574"/>
    </source>
</evidence>
<keyword evidence="11" id="KW-1185">Reference proteome</keyword>
<dbReference type="PANTHER" id="PTHR39600">
    <property type="entry name" value="PEPTIDASE INHIBITOR I78 FAMILY PROTEIN"/>
    <property type="match status" value="1"/>
</dbReference>
<proteinExistence type="predicted"/>
<dbReference type="Proteomes" id="UP000466863">
    <property type="component" value="Unassembled WGS sequence"/>
</dbReference>
<dbReference type="EMBL" id="WIWJ01000035">
    <property type="protein sequence ID" value="MQT48612.1"/>
    <property type="molecule type" value="Genomic_DNA"/>
</dbReference>
<evidence type="ECO:0000313" key="7">
    <source>
        <dbReference type="EMBL" id="MQU44362.1"/>
    </source>
</evidence>
<evidence type="ECO:0000313" key="6">
    <source>
        <dbReference type="EMBL" id="MQU32701.1"/>
    </source>
</evidence>
<evidence type="ECO:0000313" key="13">
    <source>
        <dbReference type="Proteomes" id="UP000489190"/>
    </source>
</evidence>
<comment type="caution">
    <text evidence="3">The sequence shown here is derived from an EMBL/GenBank/DDBJ whole genome shotgun (WGS) entry which is preliminary data.</text>
</comment>
<evidence type="ECO:0000256" key="1">
    <source>
        <dbReference type="SAM" id="SignalP"/>
    </source>
</evidence>
<dbReference type="AlphaFoldDB" id="A0A0J6IAW5"/>
<accession>A0A0J6IAW5</accession>
<evidence type="ECO:0000313" key="5">
    <source>
        <dbReference type="EMBL" id="MQU07126.1"/>
    </source>
</evidence>
<dbReference type="EMBL" id="WIVX01000072">
    <property type="protein sequence ID" value="MQU32701.1"/>
    <property type="molecule type" value="Genomic_DNA"/>
</dbReference>
<dbReference type="Proteomes" id="UP000447574">
    <property type="component" value="Unassembled WGS sequence"/>
</dbReference>
<keyword evidence="1" id="KW-0732">Signal</keyword>
<dbReference type="Proteomes" id="UP000441404">
    <property type="component" value="Unassembled WGS sequence"/>
</dbReference>
<feature type="chain" id="PRO_5044544076" evidence="1">
    <location>
        <begin position="26"/>
        <end position="103"/>
    </location>
</feature>
<dbReference type="GeneID" id="97254773"/>
<evidence type="ECO:0000313" key="11">
    <source>
        <dbReference type="Proteomes" id="UP000470186"/>
    </source>
</evidence>
<dbReference type="EMBL" id="WIWI01000051">
    <property type="protein sequence ID" value="MQT91043.1"/>
    <property type="molecule type" value="Genomic_DNA"/>
</dbReference>
<evidence type="ECO:0000313" key="12">
    <source>
        <dbReference type="Proteomes" id="UP000478064"/>
    </source>
</evidence>
<dbReference type="EMBL" id="WIWF01000037">
    <property type="protein sequence ID" value="MQT74993.1"/>
    <property type="molecule type" value="Genomic_DNA"/>
</dbReference>
<evidence type="ECO:0000313" key="4">
    <source>
        <dbReference type="EMBL" id="MQT91043.1"/>
    </source>
</evidence>
<dbReference type="EMBL" id="WIVV01000091">
    <property type="protein sequence ID" value="MQU44362.1"/>
    <property type="molecule type" value="Genomic_DNA"/>
</dbReference>
<evidence type="ECO:0000313" key="3">
    <source>
        <dbReference type="EMBL" id="MQT74993.1"/>
    </source>
</evidence>
<dbReference type="PROSITE" id="PS51257">
    <property type="entry name" value="PROKAR_LIPOPROTEIN"/>
    <property type="match status" value="1"/>
</dbReference>
<accession>A0A0J6M5E5</accession>
<evidence type="ECO:0000313" key="2">
    <source>
        <dbReference type="EMBL" id="MQT48612.1"/>
    </source>
</evidence>
<gene>
    <name evidence="5" type="ORF">GHO27_15675</name>
    <name evidence="7" type="ORF">GHO28_17870</name>
    <name evidence="6" type="ORF">GHO30_15060</name>
    <name evidence="3" type="ORF">GHO37_11845</name>
    <name evidence="4" type="ORF">GHO39_18150</name>
    <name evidence="2" type="ORF">GHO40_18065</name>
</gene>
<dbReference type="Gene3D" id="3.30.10.10">
    <property type="entry name" value="Trypsin Inhibitor V, subunit A"/>
    <property type="match status" value="1"/>
</dbReference>
<dbReference type="Pfam" id="PF11720">
    <property type="entry name" value="Inhibitor_I78"/>
    <property type="match status" value="1"/>
</dbReference>
<dbReference type="OrthoDB" id="7917348at2"/>
<name>A0A0J6IAW5_9PSED</name>
<organism evidence="3 9">
    <name type="scientific">Pseudomonas helleri</name>
    <dbReference type="NCBI Taxonomy" id="1608996"/>
    <lineage>
        <taxon>Bacteria</taxon>
        <taxon>Pseudomonadati</taxon>
        <taxon>Pseudomonadota</taxon>
        <taxon>Gammaproteobacteria</taxon>
        <taxon>Pseudomonadales</taxon>
        <taxon>Pseudomonadaceae</taxon>
        <taxon>Pseudomonas</taxon>
    </lineage>
</organism>
<dbReference type="STRING" id="1608996.TU84_12275"/>